<evidence type="ECO:0000256" key="1">
    <source>
        <dbReference type="SAM" id="MobiDB-lite"/>
    </source>
</evidence>
<protein>
    <submittedName>
        <fullName evidence="2">Uncharacterized protein</fullName>
    </submittedName>
</protein>
<dbReference type="EMBL" id="JAUEPO010000002">
    <property type="protein sequence ID" value="KAK3333481.1"/>
    <property type="molecule type" value="Genomic_DNA"/>
</dbReference>
<reference evidence="2" key="2">
    <citation type="submission" date="2023-06" db="EMBL/GenBank/DDBJ databases">
        <authorList>
            <consortium name="Lawrence Berkeley National Laboratory"/>
            <person name="Haridas S."/>
            <person name="Hensen N."/>
            <person name="Bonometti L."/>
            <person name="Westerberg I."/>
            <person name="Brannstrom I.O."/>
            <person name="Guillou S."/>
            <person name="Cros-Aarteil S."/>
            <person name="Calhoun S."/>
            <person name="Kuo A."/>
            <person name="Mondo S."/>
            <person name="Pangilinan J."/>
            <person name="Riley R."/>
            <person name="Labutti K."/>
            <person name="Andreopoulos B."/>
            <person name="Lipzen A."/>
            <person name="Chen C."/>
            <person name="Yanf M."/>
            <person name="Daum C."/>
            <person name="Ng V."/>
            <person name="Clum A."/>
            <person name="Steindorff A."/>
            <person name="Ohm R."/>
            <person name="Martin F."/>
            <person name="Silar P."/>
            <person name="Natvig D."/>
            <person name="Lalanne C."/>
            <person name="Gautier V."/>
            <person name="Ament-Velasquez S.L."/>
            <person name="Kruys A."/>
            <person name="Hutchinson M.I."/>
            <person name="Powell A.J."/>
            <person name="Barry K."/>
            <person name="Miller A.N."/>
            <person name="Grigoriev I.V."/>
            <person name="Debuchy R."/>
            <person name="Gladieux P."/>
            <person name="Thoren M.H."/>
            <person name="Johannesson H."/>
        </authorList>
    </citation>
    <scope>NUCLEOTIDE SEQUENCE</scope>
    <source>
        <strain evidence="2">SMH4131-1</strain>
    </source>
</reference>
<organism evidence="2 3">
    <name type="scientific">Cercophora scortea</name>
    <dbReference type="NCBI Taxonomy" id="314031"/>
    <lineage>
        <taxon>Eukaryota</taxon>
        <taxon>Fungi</taxon>
        <taxon>Dikarya</taxon>
        <taxon>Ascomycota</taxon>
        <taxon>Pezizomycotina</taxon>
        <taxon>Sordariomycetes</taxon>
        <taxon>Sordariomycetidae</taxon>
        <taxon>Sordariales</taxon>
        <taxon>Lasiosphaeriaceae</taxon>
        <taxon>Cercophora</taxon>
    </lineage>
</organism>
<proteinExistence type="predicted"/>
<reference evidence="2" key="1">
    <citation type="journal article" date="2023" name="Mol. Phylogenet. Evol.">
        <title>Genome-scale phylogeny and comparative genomics of the fungal order Sordariales.</title>
        <authorList>
            <person name="Hensen N."/>
            <person name="Bonometti L."/>
            <person name="Westerberg I."/>
            <person name="Brannstrom I.O."/>
            <person name="Guillou S."/>
            <person name="Cros-Aarteil S."/>
            <person name="Calhoun S."/>
            <person name="Haridas S."/>
            <person name="Kuo A."/>
            <person name="Mondo S."/>
            <person name="Pangilinan J."/>
            <person name="Riley R."/>
            <person name="LaButti K."/>
            <person name="Andreopoulos B."/>
            <person name="Lipzen A."/>
            <person name="Chen C."/>
            <person name="Yan M."/>
            <person name="Daum C."/>
            <person name="Ng V."/>
            <person name="Clum A."/>
            <person name="Steindorff A."/>
            <person name="Ohm R.A."/>
            <person name="Martin F."/>
            <person name="Silar P."/>
            <person name="Natvig D.O."/>
            <person name="Lalanne C."/>
            <person name="Gautier V."/>
            <person name="Ament-Velasquez S.L."/>
            <person name="Kruys A."/>
            <person name="Hutchinson M.I."/>
            <person name="Powell A.J."/>
            <person name="Barry K."/>
            <person name="Miller A.N."/>
            <person name="Grigoriev I.V."/>
            <person name="Debuchy R."/>
            <person name="Gladieux P."/>
            <person name="Hiltunen Thoren M."/>
            <person name="Johannesson H."/>
        </authorList>
    </citation>
    <scope>NUCLEOTIDE SEQUENCE</scope>
    <source>
        <strain evidence="2">SMH4131-1</strain>
    </source>
</reference>
<name>A0AAE0MI49_9PEZI</name>
<accession>A0AAE0MI49</accession>
<evidence type="ECO:0000313" key="3">
    <source>
        <dbReference type="Proteomes" id="UP001286456"/>
    </source>
</evidence>
<gene>
    <name evidence="2" type="ORF">B0T19DRAFT_127260</name>
</gene>
<feature type="region of interest" description="Disordered" evidence="1">
    <location>
        <begin position="1"/>
        <end position="20"/>
    </location>
</feature>
<feature type="region of interest" description="Disordered" evidence="1">
    <location>
        <begin position="334"/>
        <end position="359"/>
    </location>
</feature>
<dbReference type="Proteomes" id="UP001286456">
    <property type="component" value="Unassembled WGS sequence"/>
</dbReference>
<comment type="caution">
    <text evidence="2">The sequence shown here is derived from an EMBL/GenBank/DDBJ whole genome shotgun (WGS) entry which is preliminary data.</text>
</comment>
<dbReference type="AlphaFoldDB" id="A0AAE0MI49"/>
<keyword evidence="3" id="KW-1185">Reference proteome</keyword>
<sequence>MGRMDAGTTGRGGGEDPWPMAHGWMDGGKEGGMRAFAVCSLQVAVISAVCTLRQVTLGRMNVFAGHQARLRQGEGGRRKDNAGIAMRCAAMRCDAMAGGRGHCWQRSCLQELGRYWNLEVRDPQKEPESQTGTGTGTSRSGNRLVAGAPSPDVPASFHSVRLAGQTLSTLGVTCNHFVASEGTRKNSGTCCSTNKGPCTGYRTSAVDQRPLIVNNDLDEQTLLKKKKWLTVSFAGPLITHHQHDTTTSSTSRWNSCDDGFKVLTTDELDSVKSLFLWMKSCFWNKAAISQAVESKSQTEEGQTQPLIDIHKCVCVCVSESAPYMPVVAFFPPERGGKRQMQEPQAPKAWDLVDEGSNRP</sequence>
<feature type="region of interest" description="Disordered" evidence="1">
    <location>
        <begin position="120"/>
        <end position="149"/>
    </location>
</feature>
<evidence type="ECO:0000313" key="2">
    <source>
        <dbReference type="EMBL" id="KAK3333481.1"/>
    </source>
</evidence>